<evidence type="ECO:0000313" key="1">
    <source>
        <dbReference type="EMBL" id="KAH3748339.1"/>
    </source>
</evidence>
<proteinExistence type="predicted"/>
<gene>
    <name evidence="1" type="ORF">DPMN_182780</name>
</gene>
<accession>A0A9D4DIR7</accession>
<dbReference type="Proteomes" id="UP000828390">
    <property type="component" value="Unassembled WGS sequence"/>
</dbReference>
<dbReference type="AlphaFoldDB" id="A0A9D4DIR7"/>
<sequence>MDHVFVCSARFVVYNVRNHGEACSHIAALLFKFEAIGRLGQNSDSKTSEACTWNRSYRKKVTPTQIVDMDFTKPKHGKYAKL</sequence>
<reference evidence="1" key="1">
    <citation type="journal article" date="2019" name="bioRxiv">
        <title>The Genome of the Zebra Mussel, Dreissena polymorpha: A Resource for Invasive Species Research.</title>
        <authorList>
            <person name="McCartney M.A."/>
            <person name="Auch B."/>
            <person name="Kono T."/>
            <person name="Mallez S."/>
            <person name="Zhang Y."/>
            <person name="Obille A."/>
            <person name="Becker A."/>
            <person name="Abrahante J.E."/>
            <person name="Garbe J."/>
            <person name="Badalamenti J.P."/>
            <person name="Herman A."/>
            <person name="Mangelson H."/>
            <person name="Liachko I."/>
            <person name="Sullivan S."/>
            <person name="Sone E.D."/>
            <person name="Koren S."/>
            <person name="Silverstein K.A.T."/>
            <person name="Beckman K.B."/>
            <person name="Gohl D.M."/>
        </authorList>
    </citation>
    <scope>NUCLEOTIDE SEQUENCE</scope>
    <source>
        <strain evidence="1">Duluth1</strain>
        <tissue evidence="1">Whole animal</tissue>
    </source>
</reference>
<protein>
    <recommendedName>
        <fullName evidence="3">SWIM-type domain-containing protein</fullName>
    </recommendedName>
</protein>
<comment type="caution">
    <text evidence="1">The sequence shown here is derived from an EMBL/GenBank/DDBJ whole genome shotgun (WGS) entry which is preliminary data.</text>
</comment>
<dbReference type="PANTHER" id="PTHR47526:SF3">
    <property type="entry name" value="PHD-TYPE DOMAIN-CONTAINING PROTEIN"/>
    <property type="match status" value="1"/>
</dbReference>
<dbReference type="PANTHER" id="PTHR47526">
    <property type="entry name" value="ATP-DEPENDENT DNA HELICASE"/>
    <property type="match status" value="1"/>
</dbReference>
<dbReference type="EMBL" id="JAIWYP010000010">
    <property type="protein sequence ID" value="KAH3748339.1"/>
    <property type="molecule type" value="Genomic_DNA"/>
</dbReference>
<organism evidence="1 2">
    <name type="scientific">Dreissena polymorpha</name>
    <name type="common">Zebra mussel</name>
    <name type="synonym">Mytilus polymorpha</name>
    <dbReference type="NCBI Taxonomy" id="45954"/>
    <lineage>
        <taxon>Eukaryota</taxon>
        <taxon>Metazoa</taxon>
        <taxon>Spiralia</taxon>
        <taxon>Lophotrochozoa</taxon>
        <taxon>Mollusca</taxon>
        <taxon>Bivalvia</taxon>
        <taxon>Autobranchia</taxon>
        <taxon>Heteroconchia</taxon>
        <taxon>Euheterodonta</taxon>
        <taxon>Imparidentia</taxon>
        <taxon>Neoheterodontei</taxon>
        <taxon>Myida</taxon>
        <taxon>Dreissenoidea</taxon>
        <taxon>Dreissenidae</taxon>
        <taxon>Dreissena</taxon>
    </lineage>
</organism>
<name>A0A9D4DIR7_DREPO</name>
<reference evidence="1" key="2">
    <citation type="submission" date="2020-11" db="EMBL/GenBank/DDBJ databases">
        <authorList>
            <person name="McCartney M.A."/>
            <person name="Auch B."/>
            <person name="Kono T."/>
            <person name="Mallez S."/>
            <person name="Becker A."/>
            <person name="Gohl D.M."/>
            <person name="Silverstein K.A.T."/>
            <person name="Koren S."/>
            <person name="Bechman K.B."/>
            <person name="Herman A."/>
            <person name="Abrahante J.E."/>
            <person name="Garbe J."/>
        </authorList>
    </citation>
    <scope>NUCLEOTIDE SEQUENCE</scope>
    <source>
        <strain evidence="1">Duluth1</strain>
        <tissue evidence="1">Whole animal</tissue>
    </source>
</reference>
<evidence type="ECO:0000313" key="2">
    <source>
        <dbReference type="Proteomes" id="UP000828390"/>
    </source>
</evidence>
<keyword evidence="2" id="KW-1185">Reference proteome</keyword>
<evidence type="ECO:0008006" key="3">
    <source>
        <dbReference type="Google" id="ProtNLM"/>
    </source>
</evidence>